<feature type="transmembrane region" description="Helical" evidence="1">
    <location>
        <begin position="12"/>
        <end position="29"/>
    </location>
</feature>
<feature type="transmembrane region" description="Helical" evidence="1">
    <location>
        <begin position="314"/>
        <end position="334"/>
    </location>
</feature>
<feature type="transmembrane region" description="Helical" evidence="1">
    <location>
        <begin position="286"/>
        <end position="302"/>
    </location>
</feature>
<evidence type="ECO:0000256" key="1">
    <source>
        <dbReference type="SAM" id="Phobius"/>
    </source>
</evidence>
<dbReference type="EMBL" id="AZBU02000002">
    <property type="protein sequence ID" value="TKR92156.1"/>
    <property type="molecule type" value="Genomic_DNA"/>
</dbReference>
<proteinExistence type="predicted"/>
<reference evidence="2" key="2">
    <citation type="journal article" date="2015" name="Genome Biol.">
        <title>Comparative genomics of Steinernema reveals deeply conserved gene regulatory networks.</title>
        <authorList>
            <person name="Dillman A.R."/>
            <person name="Macchietto M."/>
            <person name="Porter C.F."/>
            <person name="Rogers A."/>
            <person name="Williams B."/>
            <person name="Antoshechkin I."/>
            <person name="Lee M.M."/>
            <person name="Goodwin Z."/>
            <person name="Lu X."/>
            <person name="Lewis E.E."/>
            <person name="Goodrich-Blair H."/>
            <person name="Stock S.P."/>
            <person name="Adams B.J."/>
            <person name="Sternberg P.W."/>
            <person name="Mortazavi A."/>
        </authorList>
    </citation>
    <scope>NUCLEOTIDE SEQUENCE [LARGE SCALE GENOMIC DNA]</scope>
    <source>
        <strain evidence="2">ALL</strain>
    </source>
</reference>
<dbReference type="PANTHER" id="PTHR24002">
    <property type="entry name" value="SOLUTE CARRIER FAMILY 22 MEMBER 18"/>
    <property type="match status" value="1"/>
</dbReference>
<keyword evidence="1" id="KW-0812">Transmembrane</keyword>
<keyword evidence="1" id="KW-0472">Membrane</keyword>
<feature type="transmembrane region" description="Helical" evidence="1">
    <location>
        <begin position="78"/>
        <end position="97"/>
    </location>
</feature>
<dbReference type="AlphaFoldDB" id="A0A4U5P7A3"/>
<feature type="transmembrane region" description="Helical" evidence="1">
    <location>
        <begin position="256"/>
        <end position="274"/>
    </location>
</feature>
<accession>A0A4U5P7A3</accession>
<feature type="transmembrane region" description="Helical" evidence="1">
    <location>
        <begin position="139"/>
        <end position="165"/>
    </location>
</feature>
<protein>
    <recommendedName>
        <fullName evidence="3">Major facilitator superfamily (MFS) profile domain-containing protein</fullName>
    </recommendedName>
</protein>
<evidence type="ECO:0000313" key="2">
    <source>
        <dbReference type="EMBL" id="TKR92156.1"/>
    </source>
</evidence>
<dbReference type="InterPro" id="IPR036259">
    <property type="entry name" value="MFS_trans_sf"/>
</dbReference>
<name>A0A4U5P7A3_STECR</name>
<dbReference type="PANTHER" id="PTHR24002:SF4">
    <property type="entry name" value="MFS DOMAIN-CONTAINING PROTEIN"/>
    <property type="match status" value="1"/>
</dbReference>
<keyword evidence="1" id="KW-1133">Transmembrane helix</keyword>
<feature type="transmembrane region" description="Helical" evidence="1">
    <location>
        <begin position="372"/>
        <end position="392"/>
    </location>
</feature>
<dbReference type="SUPFAM" id="SSF103473">
    <property type="entry name" value="MFS general substrate transporter"/>
    <property type="match status" value="1"/>
</dbReference>
<reference evidence="2" key="1">
    <citation type="submission" date="2013-11" db="EMBL/GenBank/DDBJ databases">
        <authorList>
            <person name="Sternberg P."/>
            <person name="Dillman A."/>
            <person name="Macchietto M."/>
        </authorList>
    </citation>
    <scope>NUCLEOTIDE SEQUENCE</scope>
    <source>
        <strain evidence="2">ALL</strain>
    </source>
</reference>
<dbReference type="Gene3D" id="1.20.1250.20">
    <property type="entry name" value="MFS general substrate transporter like domains"/>
    <property type="match status" value="1"/>
</dbReference>
<feature type="transmembrane region" description="Helical" evidence="1">
    <location>
        <begin position="346"/>
        <end position="366"/>
    </location>
</feature>
<dbReference type="Pfam" id="PF07690">
    <property type="entry name" value="MFS_1"/>
    <property type="match status" value="1"/>
</dbReference>
<evidence type="ECO:0008006" key="3">
    <source>
        <dbReference type="Google" id="ProtNLM"/>
    </source>
</evidence>
<sequence>MMLTKKERERVNWILLVVYGIWNTCDQWSKILIPFAQWSLEPRPDLFSLLILNAVGTTAQLLGSFIVAQLIDAKGCRVSALLCTLVIGVYQIFVVRIKDYYAFGGFQLLLAFQHMPLIVDACIAQLVGQDGDDKERSRLLMRLTIPMSVAFAAGPYLAIQVLYLISPSMEISQTICGCLLLATMLPLSYYTMPSDGSDKSANRLPSLSSYIEILAEPKAKWSLLFLVLVCGPYSSYDQILRIHLASHMLTNPGDMSKLAFVLGATALLSNIFLLPYLQRRFGPQQLVLMALTSLLFSYAYLSQVNELHHLMIGMPFQVIGACVAIGQLAAQVMSSVPRSHMGKAAALNRIAQLAATVMTPLVTGYYIDMSETQTLCLVSAGMTALTLPLVYYKGGFMKENFINLPTMMGLKTIPKED</sequence>
<organism evidence="2">
    <name type="scientific">Steinernema carpocapsae</name>
    <name type="common">Entomopathogenic nematode</name>
    <dbReference type="NCBI Taxonomy" id="34508"/>
    <lineage>
        <taxon>Eukaryota</taxon>
        <taxon>Metazoa</taxon>
        <taxon>Ecdysozoa</taxon>
        <taxon>Nematoda</taxon>
        <taxon>Chromadorea</taxon>
        <taxon>Rhabditida</taxon>
        <taxon>Tylenchina</taxon>
        <taxon>Panagrolaimomorpha</taxon>
        <taxon>Strongyloidoidea</taxon>
        <taxon>Steinernematidae</taxon>
        <taxon>Steinernema</taxon>
    </lineage>
</organism>
<feature type="transmembrane region" description="Helical" evidence="1">
    <location>
        <begin position="171"/>
        <end position="190"/>
    </location>
</feature>
<dbReference type="OrthoDB" id="5779108at2759"/>
<dbReference type="GO" id="GO:0022857">
    <property type="term" value="F:transmembrane transporter activity"/>
    <property type="evidence" value="ECO:0007669"/>
    <property type="project" value="InterPro"/>
</dbReference>
<feature type="transmembrane region" description="Helical" evidence="1">
    <location>
        <begin position="49"/>
        <end position="71"/>
    </location>
</feature>
<gene>
    <name evidence="2" type="ORF">L596_006866</name>
</gene>
<comment type="caution">
    <text evidence="2">The sequence shown here is derived from an EMBL/GenBank/DDBJ whole genome shotgun (WGS) entry which is preliminary data.</text>
</comment>
<dbReference type="GO" id="GO:0005635">
    <property type="term" value="C:nuclear envelope"/>
    <property type="evidence" value="ECO:0007669"/>
    <property type="project" value="TreeGrafter"/>
</dbReference>
<feature type="transmembrane region" description="Helical" evidence="1">
    <location>
        <begin position="103"/>
        <end position="127"/>
    </location>
</feature>
<dbReference type="InterPro" id="IPR011701">
    <property type="entry name" value="MFS"/>
</dbReference>
<reference evidence="2" key="3">
    <citation type="journal article" date="2019" name="G3 (Bethesda)">
        <title>Hybrid Assembly of the Genome of the Entomopathogenic Nematode Steinernema carpocapsae Identifies the X-Chromosome.</title>
        <authorList>
            <person name="Serra L."/>
            <person name="Macchietto M."/>
            <person name="Macias-Munoz A."/>
            <person name="McGill C.J."/>
            <person name="Rodriguez I.M."/>
            <person name="Rodriguez B."/>
            <person name="Murad R."/>
            <person name="Mortazavi A."/>
        </authorList>
    </citation>
    <scope>NUCLEOTIDE SEQUENCE</scope>
    <source>
        <strain evidence="2">ALL</strain>
    </source>
</reference>